<keyword evidence="2" id="KW-1185">Reference proteome</keyword>
<proteinExistence type="predicted"/>
<organism evidence="1 2">
    <name type="scientific">Muraenolepis orangiensis</name>
    <name type="common">Patagonian moray cod</name>
    <dbReference type="NCBI Taxonomy" id="630683"/>
    <lineage>
        <taxon>Eukaryota</taxon>
        <taxon>Metazoa</taxon>
        <taxon>Chordata</taxon>
        <taxon>Craniata</taxon>
        <taxon>Vertebrata</taxon>
        <taxon>Euteleostomi</taxon>
        <taxon>Actinopterygii</taxon>
        <taxon>Neopterygii</taxon>
        <taxon>Teleostei</taxon>
        <taxon>Neoteleostei</taxon>
        <taxon>Acanthomorphata</taxon>
        <taxon>Zeiogadaria</taxon>
        <taxon>Gadariae</taxon>
        <taxon>Gadiformes</taxon>
        <taxon>Muraenolepidoidei</taxon>
        <taxon>Muraenolepididae</taxon>
        <taxon>Muraenolepis</taxon>
    </lineage>
</organism>
<evidence type="ECO:0000313" key="1">
    <source>
        <dbReference type="EMBL" id="KAJ3611139.1"/>
    </source>
</evidence>
<accession>A0A9Q0IU80</accession>
<gene>
    <name evidence="1" type="ORF">NHX12_021155</name>
</gene>
<evidence type="ECO:0000313" key="2">
    <source>
        <dbReference type="Proteomes" id="UP001148018"/>
    </source>
</evidence>
<reference evidence="1" key="1">
    <citation type="submission" date="2022-07" db="EMBL/GenBank/DDBJ databases">
        <title>Chromosome-level genome of Muraenolepis orangiensis.</title>
        <authorList>
            <person name="Kim J."/>
        </authorList>
    </citation>
    <scope>NUCLEOTIDE SEQUENCE</scope>
    <source>
        <strain evidence="1">KU_S4_2022</strain>
        <tissue evidence="1">Muscle</tissue>
    </source>
</reference>
<dbReference type="EMBL" id="JANIIK010000037">
    <property type="protein sequence ID" value="KAJ3611139.1"/>
    <property type="molecule type" value="Genomic_DNA"/>
</dbReference>
<name>A0A9Q0IU80_9TELE</name>
<protein>
    <submittedName>
        <fullName evidence="1">Uncharacterized protein</fullName>
    </submittedName>
</protein>
<dbReference type="OrthoDB" id="5985687at2759"/>
<dbReference type="Proteomes" id="UP001148018">
    <property type="component" value="Unassembled WGS sequence"/>
</dbReference>
<sequence length="111" mass="12702">MADSVVEVCHSFGLPVWMSPLIHAAGRMKSDPGRRRKAYRLLQRRLVFHKVGVKEEGGGQPTYVYPEQVKAMIRSVFPEDICDYPDPCHHQVVYVTMEDLHKLTSVKQHNA</sequence>
<comment type="caution">
    <text evidence="1">The sequence shown here is derived from an EMBL/GenBank/DDBJ whole genome shotgun (WGS) entry which is preliminary data.</text>
</comment>
<dbReference type="AlphaFoldDB" id="A0A9Q0IU80"/>